<accession>X1BTL6</accession>
<sequence length="42" mass="4580">MAIYINRDLCSGCGLCVEICPFNGVKLDEEDIAILLDACNEC</sequence>
<dbReference type="Gene3D" id="3.30.70.20">
    <property type="match status" value="1"/>
</dbReference>
<evidence type="ECO:0000259" key="1">
    <source>
        <dbReference type="PROSITE" id="PS51379"/>
    </source>
</evidence>
<dbReference type="InterPro" id="IPR017900">
    <property type="entry name" value="4Fe4S_Fe_S_CS"/>
</dbReference>
<dbReference type="SUPFAM" id="SSF54862">
    <property type="entry name" value="4Fe-4S ferredoxins"/>
    <property type="match status" value="1"/>
</dbReference>
<proteinExistence type="predicted"/>
<dbReference type="EMBL" id="BART01017185">
    <property type="protein sequence ID" value="GAG75461.1"/>
    <property type="molecule type" value="Genomic_DNA"/>
</dbReference>
<dbReference type="AlphaFoldDB" id="X1BTL6"/>
<dbReference type="InterPro" id="IPR017896">
    <property type="entry name" value="4Fe4S_Fe-S-bd"/>
</dbReference>
<name>X1BTL6_9ZZZZ</name>
<dbReference type="PROSITE" id="PS51379">
    <property type="entry name" value="4FE4S_FER_2"/>
    <property type="match status" value="1"/>
</dbReference>
<organism evidence="2">
    <name type="scientific">marine sediment metagenome</name>
    <dbReference type="NCBI Taxonomy" id="412755"/>
    <lineage>
        <taxon>unclassified sequences</taxon>
        <taxon>metagenomes</taxon>
        <taxon>ecological metagenomes</taxon>
    </lineage>
</organism>
<feature type="non-terminal residue" evidence="2">
    <location>
        <position position="42"/>
    </location>
</feature>
<feature type="domain" description="4Fe-4S ferredoxin-type" evidence="1">
    <location>
        <begin position="1"/>
        <end position="30"/>
    </location>
</feature>
<dbReference type="Pfam" id="PF00037">
    <property type="entry name" value="Fer4"/>
    <property type="match status" value="1"/>
</dbReference>
<protein>
    <recommendedName>
        <fullName evidence="1">4Fe-4S ferredoxin-type domain-containing protein</fullName>
    </recommendedName>
</protein>
<dbReference type="PROSITE" id="PS00198">
    <property type="entry name" value="4FE4S_FER_1"/>
    <property type="match status" value="1"/>
</dbReference>
<gene>
    <name evidence="2" type="ORF">S01H4_32787</name>
</gene>
<reference evidence="2" key="1">
    <citation type="journal article" date="2014" name="Front. Microbiol.">
        <title>High frequency of phylogenetically diverse reductive dehalogenase-homologous genes in deep subseafloor sedimentary metagenomes.</title>
        <authorList>
            <person name="Kawai M."/>
            <person name="Futagami T."/>
            <person name="Toyoda A."/>
            <person name="Takaki Y."/>
            <person name="Nishi S."/>
            <person name="Hori S."/>
            <person name="Arai W."/>
            <person name="Tsubouchi T."/>
            <person name="Morono Y."/>
            <person name="Uchiyama I."/>
            <person name="Ito T."/>
            <person name="Fujiyama A."/>
            <person name="Inagaki F."/>
            <person name="Takami H."/>
        </authorList>
    </citation>
    <scope>NUCLEOTIDE SEQUENCE</scope>
    <source>
        <strain evidence="2">Expedition CK06-06</strain>
    </source>
</reference>
<evidence type="ECO:0000313" key="2">
    <source>
        <dbReference type="EMBL" id="GAG75461.1"/>
    </source>
</evidence>
<comment type="caution">
    <text evidence="2">The sequence shown here is derived from an EMBL/GenBank/DDBJ whole genome shotgun (WGS) entry which is preliminary data.</text>
</comment>